<protein>
    <recommendedName>
        <fullName evidence="4">Nudix hydrolase domain-containing protein</fullName>
    </recommendedName>
</protein>
<evidence type="ECO:0000313" key="6">
    <source>
        <dbReference type="Proteomes" id="UP000005953"/>
    </source>
</evidence>
<dbReference type="PROSITE" id="PS00893">
    <property type="entry name" value="NUDIX_BOX"/>
    <property type="match status" value="1"/>
</dbReference>
<dbReference type="EMBL" id="AAOE01000009">
    <property type="protein sequence ID" value="EAR09572.1"/>
    <property type="molecule type" value="Genomic_DNA"/>
</dbReference>
<dbReference type="OrthoDB" id="9761969at2"/>
<accession>A4BE94</accession>
<dbReference type="HOGENOM" id="CLU_037162_22_1_6"/>
<gene>
    <name evidence="5" type="ORF">MED297_12612</name>
</gene>
<name>A4BE94_9GAMM</name>
<dbReference type="PANTHER" id="PTHR21340:SF0">
    <property type="entry name" value="BIS(5'-NUCLEOSYL)-TETRAPHOSPHATASE [ASYMMETRICAL]"/>
    <property type="match status" value="1"/>
</dbReference>
<evidence type="ECO:0000256" key="1">
    <source>
        <dbReference type="ARBA" id="ARBA00001946"/>
    </source>
</evidence>
<dbReference type="InterPro" id="IPR051325">
    <property type="entry name" value="Nudix_hydrolase_domain"/>
</dbReference>
<feature type="domain" description="Nudix hydrolase" evidence="4">
    <location>
        <begin position="4"/>
        <end position="138"/>
    </location>
</feature>
<comment type="similarity">
    <text evidence="3">Belongs to the Nudix hydrolase family.</text>
</comment>
<dbReference type="InterPro" id="IPR020476">
    <property type="entry name" value="Nudix_hydrolase"/>
</dbReference>
<dbReference type="Proteomes" id="UP000005953">
    <property type="component" value="Unassembled WGS sequence"/>
</dbReference>
<keyword evidence="6" id="KW-1185">Reference proteome</keyword>
<sequence length="154" mass="17510">MIPLCPDAASCVVLRSLDKGQTQILLLKRCEADGGFWSHVGGGVHAGETAVQAVLRELYEETGLRPERLYNAEYLEQFYQVEQNRILVMPVFVVFVAGDANVVLNDEHTDFTWCAFSQALERVPFHGQRQLYEHVWRLFVERSAPSWLRIPCGS</sequence>
<dbReference type="RefSeq" id="WP_008042300.1">
    <property type="nucleotide sequence ID" value="NZ_CH724149.1"/>
</dbReference>
<comment type="caution">
    <text evidence="5">The sequence shown here is derived from an EMBL/GenBank/DDBJ whole genome shotgun (WGS) entry which is preliminary data.</text>
</comment>
<dbReference type="STRING" id="314283.MED297_12612"/>
<dbReference type="Pfam" id="PF00293">
    <property type="entry name" value="NUDIX"/>
    <property type="match status" value="1"/>
</dbReference>
<dbReference type="PANTHER" id="PTHR21340">
    <property type="entry name" value="DIADENOSINE 5,5-P1,P4-TETRAPHOSPHATE PYROPHOSPHOHYDROLASE MUTT"/>
    <property type="match status" value="1"/>
</dbReference>
<evidence type="ECO:0000256" key="2">
    <source>
        <dbReference type="ARBA" id="ARBA00022801"/>
    </source>
</evidence>
<proteinExistence type="inferred from homology"/>
<dbReference type="Gene3D" id="3.90.79.10">
    <property type="entry name" value="Nucleoside Triphosphate Pyrophosphohydrolase"/>
    <property type="match status" value="1"/>
</dbReference>
<dbReference type="PRINTS" id="PR00502">
    <property type="entry name" value="NUDIXFAMILY"/>
</dbReference>
<dbReference type="InterPro" id="IPR000086">
    <property type="entry name" value="NUDIX_hydrolase_dom"/>
</dbReference>
<reference evidence="5 6" key="1">
    <citation type="submission" date="2006-02" db="EMBL/GenBank/DDBJ databases">
        <authorList>
            <person name="Pinhassi J."/>
            <person name="Pedros-Alio C."/>
            <person name="Ferriera S."/>
            <person name="Johnson J."/>
            <person name="Kravitz S."/>
            <person name="Halpern A."/>
            <person name="Remington K."/>
            <person name="Beeson K."/>
            <person name="Tran B."/>
            <person name="Rogers Y.-H."/>
            <person name="Friedman R."/>
            <person name="Venter J.C."/>
        </authorList>
    </citation>
    <scope>NUCLEOTIDE SEQUENCE [LARGE SCALE GENOMIC DNA]</scope>
    <source>
        <strain evidence="5 6">MED297</strain>
    </source>
</reference>
<dbReference type="CDD" id="cd04664">
    <property type="entry name" value="NUDIX_DHNTPase_like"/>
    <property type="match status" value="1"/>
</dbReference>
<dbReference type="PROSITE" id="PS51462">
    <property type="entry name" value="NUDIX"/>
    <property type="match status" value="1"/>
</dbReference>
<comment type="cofactor">
    <cofactor evidence="1">
        <name>Mg(2+)</name>
        <dbReference type="ChEBI" id="CHEBI:18420"/>
    </cofactor>
</comment>
<dbReference type="GO" id="GO:0006167">
    <property type="term" value="P:AMP biosynthetic process"/>
    <property type="evidence" value="ECO:0007669"/>
    <property type="project" value="TreeGrafter"/>
</dbReference>
<evidence type="ECO:0000313" key="5">
    <source>
        <dbReference type="EMBL" id="EAR09572.1"/>
    </source>
</evidence>
<evidence type="ECO:0000256" key="3">
    <source>
        <dbReference type="RuleBase" id="RU003476"/>
    </source>
</evidence>
<dbReference type="GO" id="GO:0004081">
    <property type="term" value="F:bis(5'-nucleosyl)-tetraphosphatase (asymmetrical) activity"/>
    <property type="evidence" value="ECO:0007669"/>
    <property type="project" value="TreeGrafter"/>
</dbReference>
<evidence type="ECO:0000259" key="4">
    <source>
        <dbReference type="PROSITE" id="PS51462"/>
    </source>
</evidence>
<dbReference type="InterPro" id="IPR015797">
    <property type="entry name" value="NUDIX_hydrolase-like_dom_sf"/>
</dbReference>
<dbReference type="AlphaFoldDB" id="A4BE94"/>
<organism evidence="5 6">
    <name type="scientific">Reinekea blandensis MED297</name>
    <dbReference type="NCBI Taxonomy" id="314283"/>
    <lineage>
        <taxon>Bacteria</taxon>
        <taxon>Pseudomonadati</taxon>
        <taxon>Pseudomonadota</taxon>
        <taxon>Gammaproteobacteria</taxon>
        <taxon>Oceanospirillales</taxon>
        <taxon>Saccharospirillaceae</taxon>
        <taxon>Reinekea</taxon>
    </lineage>
</organism>
<dbReference type="InterPro" id="IPR020084">
    <property type="entry name" value="NUDIX_hydrolase_CS"/>
</dbReference>
<dbReference type="GO" id="GO:0006754">
    <property type="term" value="P:ATP biosynthetic process"/>
    <property type="evidence" value="ECO:0007669"/>
    <property type="project" value="TreeGrafter"/>
</dbReference>
<keyword evidence="2 3" id="KW-0378">Hydrolase</keyword>
<dbReference type="SUPFAM" id="SSF55811">
    <property type="entry name" value="Nudix"/>
    <property type="match status" value="1"/>
</dbReference>